<sequence length="301" mass="34953">MRTRFARLFSVSSHLISKSSRQNACRPSLPMNQALVLQSPQIKEFRTQLENILSENEKYFLIYDQIVKKFDQLNKPKAADKKNLCRKLKFRLSYIINLIRKLTNTCNKAYLNDSSKLRLLTDTIVGRLDNVDHDDETELEIELLGFDNFDFEDFDVDSSLGEQLFGKLKVKVDELRLDFEFIDEHINQLRVVIAKEWMHNYEDKCLQSMYGSTSDNPNDFGQFEVVISLPFIPALRTFSIIGSFKFKENTCSGDLINHTLHSFLISAVVKSAKVCQKIIHVTVNFLNTNLLKPVYNLLEYF</sequence>
<proteinExistence type="predicted"/>
<dbReference type="EMBL" id="REGN01009584">
    <property type="protein sequence ID" value="RNA00851.1"/>
    <property type="molecule type" value="Genomic_DNA"/>
</dbReference>
<reference evidence="1 2" key="1">
    <citation type="journal article" date="2018" name="Sci. Rep.">
        <title>Genomic signatures of local adaptation to the degree of environmental predictability in rotifers.</title>
        <authorList>
            <person name="Franch-Gras L."/>
            <person name="Hahn C."/>
            <person name="Garcia-Roger E.M."/>
            <person name="Carmona M.J."/>
            <person name="Serra M."/>
            <person name="Gomez A."/>
        </authorList>
    </citation>
    <scope>NUCLEOTIDE SEQUENCE [LARGE SCALE GENOMIC DNA]</scope>
    <source>
        <strain evidence="1">HYR1</strain>
    </source>
</reference>
<name>A0A3M7PPY4_BRAPC</name>
<organism evidence="1 2">
    <name type="scientific">Brachionus plicatilis</name>
    <name type="common">Marine rotifer</name>
    <name type="synonym">Brachionus muelleri</name>
    <dbReference type="NCBI Taxonomy" id="10195"/>
    <lineage>
        <taxon>Eukaryota</taxon>
        <taxon>Metazoa</taxon>
        <taxon>Spiralia</taxon>
        <taxon>Gnathifera</taxon>
        <taxon>Rotifera</taxon>
        <taxon>Eurotatoria</taxon>
        <taxon>Monogononta</taxon>
        <taxon>Pseudotrocha</taxon>
        <taxon>Ploima</taxon>
        <taxon>Brachionidae</taxon>
        <taxon>Brachionus</taxon>
    </lineage>
</organism>
<accession>A0A3M7PPY4</accession>
<evidence type="ECO:0000313" key="2">
    <source>
        <dbReference type="Proteomes" id="UP000276133"/>
    </source>
</evidence>
<comment type="caution">
    <text evidence="1">The sequence shown here is derived from an EMBL/GenBank/DDBJ whole genome shotgun (WGS) entry which is preliminary data.</text>
</comment>
<dbReference type="Proteomes" id="UP000276133">
    <property type="component" value="Unassembled WGS sequence"/>
</dbReference>
<protein>
    <submittedName>
        <fullName evidence="1">Uncharacterized protein</fullName>
    </submittedName>
</protein>
<gene>
    <name evidence="1" type="ORF">BpHYR1_021454</name>
</gene>
<keyword evidence="2" id="KW-1185">Reference proteome</keyword>
<dbReference type="OrthoDB" id="10560204at2759"/>
<evidence type="ECO:0000313" key="1">
    <source>
        <dbReference type="EMBL" id="RNA00851.1"/>
    </source>
</evidence>
<dbReference type="AlphaFoldDB" id="A0A3M7PPY4"/>